<organism evidence="1 2">
    <name type="scientific">Halogeometricum borinquense</name>
    <dbReference type="NCBI Taxonomy" id="60847"/>
    <lineage>
        <taxon>Archaea</taxon>
        <taxon>Methanobacteriati</taxon>
        <taxon>Methanobacteriota</taxon>
        <taxon>Stenosarchaea group</taxon>
        <taxon>Halobacteria</taxon>
        <taxon>Halobacteriales</taxon>
        <taxon>Haloferacaceae</taxon>
        <taxon>Halogeometricum</taxon>
    </lineage>
</organism>
<gene>
    <name evidence="1" type="ORF">G3I44_09110</name>
</gene>
<dbReference type="Proteomes" id="UP000465846">
    <property type="component" value="Chromosome"/>
</dbReference>
<accession>A0A6C0UGU0</accession>
<protein>
    <submittedName>
        <fullName evidence="1">Uncharacterized protein</fullName>
    </submittedName>
</protein>
<sequence length="109" mass="12687">MTVYRACPYCDEVFQIGSEEDNPLVNHIREFHTVTEDAPLTSFSQDELQRRLHEASTVEETKALMLAILYKRHIPVRTLSTRFGIPEEMIRGWFDRLASGWDSKSKNTQ</sequence>
<dbReference type="EMBL" id="CP048739">
    <property type="protein sequence ID" value="QIB74427.1"/>
    <property type="molecule type" value="Genomic_DNA"/>
</dbReference>
<reference evidence="1 2" key="1">
    <citation type="submission" date="2020-02" db="EMBL/GenBank/DDBJ databases">
        <title>Whole genome sequence of Halogeometricum borinquense strain wsp4.</title>
        <authorList>
            <person name="Verma D.K."/>
            <person name="Gopal K."/>
            <person name="Prasad E.S."/>
        </authorList>
    </citation>
    <scope>NUCLEOTIDE SEQUENCE [LARGE SCALE GENOMIC DNA]</scope>
    <source>
        <strain evidence="2">wsp4</strain>
    </source>
</reference>
<name>A0A6C0UGU0_9EURY</name>
<evidence type="ECO:0000313" key="1">
    <source>
        <dbReference type="EMBL" id="QIB74427.1"/>
    </source>
</evidence>
<dbReference type="AlphaFoldDB" id="A0A6C0UGU0"/>
<dbReference type="RefSeq" id="WP_163486355.1">
    <property type="nucleotide sequence ID" value="NZ_CP048739.1"/>
</dbReference>
<evidence type="ECO:0000313" key="2">
    <source>
        <dbReference type="Proteomes" id="UP000465846"/>
    </source>
</evidence>
<proteinExistence type="predicted"/>
<dbReference type="GeneID" id="44079557"/>